<feature type="compositionally biased region" description="Basic and acidic residues" evidence="1">
    <location>
        <begin position="1944"/>
        <end position="1962"/>
    </location>
</feature>
<feature type="compositionally biased region" description="Basic and acidic residues" evidence="1">
    <location>
        <begin position="1460"/>
        <end position="1469"/>
    </location>
</feature>
<feature type="region of interest" description="Disordered" evidence="1">
    <location>
        <begin position="827"/>
        <end position="852"/>
    </location>
</feature>
<keyword evidence="2" id="KW-1133">Transmembrane helix</keyword>
<feature type="compositionally biased region" description="Basic residues" evidence="1">
    <location>
        <begin position="1317"/>
        <end position="1326"/>
    </location>
</feature>
<feature type="compositionally biased region" description="Polar residues" evidence="1">
    <location>
        <begin position="1299"/>
        <end position="1310"/>
    </location>
</feature>
<evidence type="ECO:0000259" key="3">
    <source>
        <dbReference type="PROSITE" id="PS00028"/>
    </source>
</evidence>
<feature type="transmembrane region" description="Helical" evidence="2">
    <location>
        <begin position="45"/>
        <end position="64"/>
    </location>
</feature>
<dbReference type="EMBL" id="JAROKS010000003">
    <property type="protein sequence ID" value="KAK1805116.1"/>
    <property type="molecule type" value="Genomic_DNA"/>
</dbReference>
<organism evidence="4 5">
    <name type="scientific">Electrophorus voltai</name>
    <dbReference type="NCBI Taxonomy" id="2609070"/>
    <lineage>
        <taxon>Eukaryota</taxon>
        <taxon>Metazoa</taxon>
        <taxon>Chordata</taxon>
        <taxon>Craniata</taxon>
        <taxon>Vertebrata</taxon>
        <taxon>Euteleostomi</taxon>
        <taxon>Actinopterygii</taxon>
        <taxon>Neopterygii</taxon>
        <taxon>Teleostei</taxon>
        <taxon>Ostariophysi</taxon>
        <taxon>Gymnotiformes</taxon>
        <taxon>Gymnotoidei</taxon>
        <taxon>Gymnotidae</taxon>
        <taxon>Electrophorus</taxon>
    </lineage>
</organism>
<evidence type="ECO:0000313" key="4">
    <source>
        <dbReference type="EMBL" id="KAK1805116.1"/>
    </source>
</evidence>
<feature type="compositionally biased region" description="Polar residues" evidence="1">
    <location>
        <begin position="1447"/>
        <end position="1459"/>
    </location>
</feature>
<proteinExistence type="predicted"/>
<evidence type="ECO:0000313" key="5">
    <source>
        <dbReference type="Proteomes" id="UP001239994"/>
    </source>
</evidence>
<reference evidence="4" key="1">
    <citation type="submission" date="2023-03" db="EMBL/GenBank/DDBJ databases">
        <title>Electrophorus voltai genome.</title>
        <authorList>
            <person name="Bian C."/>
        </authorList>
    </citation>
    <scope>NUCLEOTIDE SEQUENCE</scope>
    <source>
        <strain evidence="4">CB-2022</strain>
        <tissue evidence="4">Muscle</tissue>
    </source>
</reference>
<keyword evidence="2" id="KW-0812">Transmembrane</keyword>
<feature type="region of interest" description="Disordered" evidence="1">
    <location>
        <begin position="405"/>
        <end position="427"/>
    </location>
</feature>
<dbReference type="Proteomes" id="UP001239994">
    <property type="component" value="Unassembled WGS sequence"/>
</dbReference>
<dbReference type="InterPro" id="IPR013087">
    <property type="entry name" value="Znf_C2H2_type"/>
</dbReference>
<evidence type="ECO:0000256" key="2">
    <source>
        <dbReference type="SAM" id="Phobius"/>
    </source>
</evidence>
<feature type="compositionally biased region" description="Pro residues" evidence="1">
    <location>
        <begin position="1539"/>
        <end position="1548"/>
    </location>
</feature>
<gene>
    <name evidence="4" type="ORF">P4O66_019468</name>
</gene>
<feature type="region of interest" description="Disordered" evidence="1">
    <location>
        <begin position="1447"/>
        <end position="1473"/>
    </location>
</feature>
<feature type="compositionally biased region" description="Polar residues" evidence="1">
    <location>
        <begin position="916"/>
        <end position="950"/>
    </location>
</feature>
<sequence>MKNVSKMLIVCPVQNCDQQYEKIKDFKMHVRSYSHKKLYIVDQSFHIIFCFVVFFPICVVLDYLKNPKERHPLIGLDMVTLFITPQKCGSFYLCHVCEQQLSAVDIVHHLCSEKHYFKYLSYSNPELLCFAWLEDSFSYLEYSVMEENSINGSGTLRIFELPGVMLRRGKRGSYHQVMGMLSETEHLVEQVVVGRPLRKTLQAYIKDPARTNPLLGLNFLLEYSCHEDEQHCGYLCLLCQKKLQATESISHCISFHHVCCYLEAAHPAMMDYIKNSYTSSSFDYHKRIVSLATQAQKDSPPGELQCVHVDLSGFKDIDSSCYETATYNYDNLRVKGLAQGPNSSNLAVVGLEPATFQLQVKPSYVSKALDKLQLIRKERNRSEMMAAAAAAPGDRILFDPETQKSDLATTDSPAERTTEKAHEVHSVGQDKDDLSSCRILCVECDEALTSIEHYKMHIEGREHNQRLVELFGKGGHPHKRGGGLSDLGVLSVIKLYKYMSCRHGRTSPSPLIGLQLLTVFVDRHSQCFNPPIYLCHACELNIPVSSVCAHLSSLQHYFSVFKYTNPDLVYLVSQNLDHMRELAQEAGMSQGKDKKVLQVCEIPGQLSQEIRNMAYKKILAVIQMHSSKLRQCVEVQRPVTLLVYSKSCDRKSPLLGLQFMVKYSTAQPDPKCGYLCLLCESKFPERDATAHVLSFAHVLAYLNVAHPGSLSKEDIEKRSLITDLAEQAQRVSSGALQEVELNYVKFCEVEISTFKTAMNTLQLIFKEKGLGELKPSVAPGDKLVPSYEKNSQNNSSESVKEEIDPTSYHTDQIKLDAIYTEASKMAKKTDSQSASLVPKHVESPKEKNSANSDCAIEHPVKSSVQAAAQLNLTSASSPLPALHTQKDKYLNQAVHPCPNPTEAEELCPMLKHPQHQDMSFTQKQSQKLAQETGESSQSPAHVKNETQTVSQTSPTCTELWDYLRTTNREPVIGLSSVTECHTEDQPPCYVCMTCTERFPENSIIKHLTSRDHQHMYLKSIDYVSLRGKKKVEAKWLRTQAIMLERSQGYGEAQVLDLEAEDYHQILNAPILTALGKLRDSLCKLISNDDRNILAASSMNDYKCDGSHGSKVLKVIERTEEKDTQDLLRGIVKAEYSKSDTARMKQPLQNLINPLPVSKDPTQSSPHLWSYLTSPTRTEPVIGLSMITEYRTSTHQNSFLCSCCKVILSTTSYMAHLINPRHRFNYIKNKHSKLVASWGDKIKLTCKIADLREKAKFLQDKEGWGCIKVIICCDSSHVVEKESSKKKEKEERKAKELEPSQITMESASTKQQDQKRLNLTKHLKKKKKTKPSAMIGLNFVTCVSHGKKKLLFCELCSVRCHLDHLCSVAHRKIYLEHKYPGWTANGENVEKKLHKIALRLAAVERTTGIGMKDLFLTVFAALKRFFSSPALSNLQLLQTNSDTSLMLSASPSSLQTNPDTISDHTNDDVHSYPMCPVDPSSVSASSCPSLSSLSISLHNPCDPSSPLTPTADLHVPDRSYSPISPAPPPSYSPTSLPLSSPIPGPPPLSSQPEAPLQYQSAPPVLYAPPIFLPPACACQDSPHVGLPHSTTPPISVNPTASLSTHSAASPLFPVTSDSNCTTPALSFLTASELEPPPAHHASLLAKPQSSGARWKSGDRSQLECRQSILGEESRPPAITPPHTYSFPNLPTVAGQSIVSAFLSVSNTEPVIGLCNILECRKIPQATFFLCLNCAERINRVDICDHMTSERHQYHSIRIQYPEIFQEWQWKTICNLMIRDLAGRLALLEKHFDAKVIMLNEKQYEHLYSADFDNAIKLLQQMYGREQSLYSLAPCYTVQDQRNMEIYDARVPQNHVEIDREVHGHQPQQSCSLSPSQTKQSSLHTIQVPKRALDRMQCNFRKSKMACIPTMDELQASENPQEADTQAEAPYTLHQFIAQTGLTAKSDGKECGLHPPDSHRERKTSGCANSLQAQYTARELQPAAPEHAFPCITTIKQEKPDQVSHEKCFIGPHSLETLSSHQSTMIVFKHSTDLKEYVNSKRATSDAVVGLSSVIECVSEGQPPLYFCVSCSSKLDHDLIINHLVKCGHRNSYLRARYPWLFEEWFDSDIRTQSRKLMWYAHTVETYYEDEPGQLQEVKMKYADLKVIKDMSFDKAIIQLQKIRKKQKLCALQTCISPKIRIDLVKQEKVETEVTAQHSQELLDFPVSQDRRTASKHKDTKPDLFNWSPPLVKRLKISSDIQSRVTFEQKVVEESAIRLRNKDLFPGYKSTKSNQLTQKSEQTKSLAKTKPGLEIARLPDTRPLVKKRSNENAWNYENRQFNSETHATFNTSILANSSGETVAMKGQYRLLSQQNSSNKQNPDFDWKISANGWDSSAYICTENGFNPSATSTMSYPIQKNGANTNFMISECGPAAPGISPAIQEYAMPYQFSEFSQSNPAYASVPVYQTPPVYQSFQNSKIDDAYYRFYAYNQAFHPNQTVPVNENVPPSASAHGYEGVLYPPSGWQQVSKKNFFKYIEL</sequence>
<feature type="region of interest" description="Disordered" evidence="1">
    <location>
        <begin position="777"/>
        <end position="807"/>
    </location>
</feature>
<feature type="region of interest" description="Disordered" evidence="1">
    <location>
        <begin position="1282"/>
        <end position="1326"/>
    </location>
</feature>
<feature type="region of interest" description="Disordered" evidence="1">
    <location>
        <begin position="1637"/>
        <end position="1658"/>
    </location>
</feature>
<feature type="compositionally biased region" description="Basic and acidic residues" evidence="1">
    <location>
        <begin position="839"/>
        <end position="848"/>
    </location>
</feature>
<feature type="region of interest" description="Disordered" evidence="1">
    <location>
        <begin position="1944"/>
        <end position="1965"/>
    </location>
</feature>
<evidence type="ECO:0000256" key="1">
    <source>
        <dbReference type="SAM" id="MobiDB-lite"/>
    </source>
</evidence>
<accession>A0AAD8ZTY7</accession>
<name>A0AAD8ZTY7_9TELE</name>
<feature type="compositionally biased region" description="Basic and acidic residues" evidence="1">
    <location>
        <begin position="413"/>
        <end position="427"/>
    </location>
</feature>
<protein>
    <recommendedName>
        <fullName evidence="3">C2H2-type domain-containing protein</fullName>
    </recommendedName>
</protein>
<dbReference type="PROSITE" id="PS00028">
    <property type="entry name" value="ZINC_FINGER_C2H2_1"/>
    <property type="match status" value="1"/>
</dbReference>
<keyword evidence="5" id="KW-1185">Reference proteome</keyword>
<dbReference type="SMART" id="SM00355">
    <property type="entry name" value="ZnF_C2H2"/>
    <property type="match status" value="6"/>
</dbReference>
<feature type="compositionally biased region" description="Basic and acidic residues" evidence="1">
    <location>
        <begin position="1282"/>
        <end position="1297"/>
    </location>
</feature>
<feature type="region of interest" description="Disordered" evidence="1">
    <location>
        <begin position="913"/>
        <end position="950"/>
    </location>
</feature>
<feature type="compositionally biased region" description="Polar residues" evidence="1">
    <location>
        <begin position="788"/>
        <end position="797"/>
    </location>
</feature>
<feature type="region of interest" description="Disordered" evidence="1">
    <location>
        <begin position="1503"/>
        <end position="1555"/>
    </location>
</feature>
<comment type="caution">
    <text evidence="4">The sequence shown here is derived from an EMBL/GenBank/DDBJ whole genome shotgun (WGS) entry which is preliminary data.</text>
</comment>
<keyword evidence="2" id="KW-0472">Membrane</keyword>
<feature type="domain" description="C2H2-type" evidence="3">
    <location>
        <begin position="11"/>
        <end position="35"/>
    </location>
</feature>